<keyword evidence="1 3" id="KW-0489">Methyltransferase</keyword>
<dbReference type="Pfam" id="PF04072">
    <property type="entry name" value="LCM"/>
    <property type="match status" value="1"/>
</dbReference>
<dbReference type="Proteomes" id="UP000528457">
    <property type="component" value="Unassembled WGS sequence"/>
</dbReference>
<keyword evidence="4" id="KW-1185">Reference proteome</keyword>
<comment type="caution">
    <text evidence="3">The sequence shown here is derived from an EMBL/GenBank/DDBJ whole genome shotgun (WGS) entry which is preliminary data.</text>
</comment>
<dbReference type="InterPro" id="IPR029063">
    <property type="entry name" value="SAM-dependent_MTases_sf"/>
</dbReference>
<dbReference type="InterPro" id="IPR007213">
    <property type="entry name" value="Ppm1/Ppm2/Tcmp"/>
</dbReference>
<dbReference type="PANTHER" id="PTHR43619">
    <property type="entry name" value="S-ADENOSYL-L-METHIONINE-DEPENDENT METHYLTRANSFERASE YKTD-RELATED"/>
    <property type="match status" value="1"/>
</dbReference>
<sequence>MQTLNDIPKTLLIPLWARGHATVNNIEECQDTFAAKLLLDESVDFADLDKMPLSYQSMMFHGVATRTRLFDEEIKTFIAKHDYPVIINLGCGLDYRSYRLGDHKVSWYNVDVKDTHSLRRDFLEAKENSHELIGGIDDFSWFEQIKLHPEQSLLLISEGTFMYFEETVVENFLKAFSAHFPKHQACIEVIGDQAKGKVHPSVKAVGANSPFRHGMRNPRKSIQSYLPDADIQKVQNLFDDGSKLLWWLKVLFFVNPQLKYRLGSVLVSYQQPGE</sequence>
<evidence type="ECO:0000256" key="2">
    <source>
        <dbReference type="ARBA" id="ARBA00022679"/>
    </source>
</evidence>
<dbReference type="GO" id="GO:0008168">
    <property type="term" value="F:methyltransferase activity"/>
    <property type="evidence" value="ECO:0007669"/>
    <property type="project" value="UniProtKB-KW"/>
</dbReference>
<dbReference type="GO" id="GO:0032259">
    <property type="term" value="P:methylation"/>
    <property type="evidence" value="ECO:0007669"/>
    <property type="project" value="UniProtKB-KW"/>
</dbReference>
<dbReference type="AlphaFoldDB" id="A0A7X0JWN5"/>
<evidence type="ECO:0000256" key="1">
    <source>
        <dbReference type="ARBA" id="ARBA00022603"/>
    </source>
</evidence>
<keyword evidence="2 3" id="KW-0808">Transferase</keyword>
<name>A0A7X0JWN5_9GAMM</name>
<dbReference type="Gene3D" id="3.40.50.150">
    <property type="entry name" value="Vaccinia Virus protein VP39"/>
    <property type="match status" value="1"/>
</dbReference>
<evidence type="ECO:0000313" key="3">
    <source>
        <dbReference type="EMBL" id="MBB6523610.1"/>
    </source>
</evidence>
<dbReference type="RefSeq" id="WP_166843377.1">
    <property type="nucleotide sequence ID" value="NZ_JAAONY010000004.1"/>
</dbReference>
<gene>
    <name evidence="3" type="ORF">HNR48_003924</name>
</gene>
<reference evidence="3 4" key="1">
    <citation type="submission" date="2020-08" db="EMBL/GenBank/DDBJ databases">
        <title>Genomic Encyclopedia of Type Strains, Phase IV (KMG-IV): sequencing the most valuable type-strain genomes for metagenomic binning, comparative biology and taxonomic classification.</title>
        <authorList>
            <person name="Goeker M."/>
        </authorList>
    </citation>
    <scope>NUCLEOTIDE SEQUENCE [LARGE SCALE GENOMIC DNA]</scope>
    <source>
        <strain evidence="3 4">DSM 22368</strain>
    </source>
</reference>
<proteinExistence type="predicted"/>
<dbReference type="SUPFAM" id="SSF53335">
    <property type="entry name" value="S-adenosyl-L-methionine-dependent methyltransferases"/>
    <property type="match status" value="1"/>
</dbReference>
<protein>
    <submittedName>
        <fullName evidence="3">O-methyltransferase involved in polyketide biosynthesis</fullName>
    </submittedName>
</protein>
<dbReference type="PANTHER" id="PTHR43619:SF2">
    <property type="entry name" value="S-ADENOSYL-L-METHIONINE-DEPENDENT METHYLTRANSFERASES SUPERFAMILY PROTEIN"/>
    <property type="match status" value="1"/>
</dbReference>
<dbReference type="InParanoid" id="A0A7X0JWN5"/>
<accession>A0A7X0JWN5</accession>
<organism evidence="3 4">
    <name type="scientific">Pseudoteredinibacter isoporae</name>
    <dbReference type="NCBI Taxonomy" id="570281"/>
    <lineage>
        <taxon>Bacteria</taxon>
        <taxon>Pseudomonadati</taxon>
        <taxon>Pseudomonadota</taxon>
        <taxon>Gammaproteobacteria</taxon>
        <taxon>Cellvibrionales</taxon>
        <taxon>Cellvibrionaceae</taxon>
        <taxon>Pseudoteredinibacter</taxon>
    </lineage>
</organism>
<dbReference type="EMBL" id="JACHHT010000004">
    <property type="protein sequence ID" value="MBB6523610.1"/>
    <property type="molecule type" value="Genomic_DNA"/>
</dbReference>
<evidence type="ECO:0000313" key="4">
    <source>
        <dbReference type="Proteomes" id="UP000528457"/>
    </source>
</evidence>